<evidence type="ECO:0000256" key="3">
    <source>
        <dbReference type="RuleBase" id="RU361235"/>
    </source>
</evidence>
<dbReference type="eggNOG" id="KOG1516">
    <property type="taxonomic scope" value="Eukaryota"/>
</dbReference>
<dbReference type="AlphaFoldDB" id="A0A0D3J085"/>
<feature type="domain" description="Carboxylesterase type B" evidence="4">
    <location>
        <begin position="56"/>
        <end position="394"/>
    </location>
</feature>
<dbReference type="PaxDb" id="2903-EOD16920"/>
<dbReference type="ESTHER" id="emihu-r1dqz4">
    <property type="family name" value="Carb_B_Root"/>
</dbReference>
<dbReference type="EnsemblProtists" id="EOD16920">
    <property type="protein sequence ID" value="EOD16920"/>
    <property type="gene ID" value="EMIHUDRAFT_244668"/>
</dbReference>
<dbReference type="InterPro" id="IPR002018">
    <property type="entry name" value="CarbesteraseB"/>
</dbReference>
<dbReference type="PANTHER" id="PTHR11559">
    <property type="entry name" value="CARBOXYLESTERASE"/>
    <property type="match status" value="1"/>
</dbReference>
<keyword evidence="2 3" id="KW-0378">Hydrolase</keyword>
<dbReference type="GeneID" id="17263069"/>
<accession>A0A0D3J085</accession>
<dbReference type="InterPro" id="IPR029058">
    <property type="entry name" value="AB_hydrolase_fold"/>
</dbReference>
<dbReference type="EC" id="3.1.1.-" evidence="3"/>
<keyword evidence="6" id="KW-1185">Reference proteome</keyword>
<evidence type="ECO:0000256" key="1">
    <source>
        <dbReference type="ARBA" id="ARBA00005964"/>
    </source>
</evidence>
<reference evidence="6" key="1">
    <citation type="journal article" date="2013" name="Nature">
        <title>Pan genome of the phytoplankton Emiliania underpins its global distribution.</title>
        <authorList>
            <person name="Read B.A."/>
            <person name="Kegel J."/>
            <person name="Klute M.J."/>
            <person name="Kuo A."/>
            <person name="Lefebvre S.C."/>
            <person name="Maumus F."/>
            <person name="Mayer C."/>
            <person name="Miller J."/>
            <person name="Monier A."/>
            <person name="Salamov A."/>
            <person name="Young J."/>
            <person name="Aguilar M."/>
            <person name="Claverie J.M."/>
            <person name="Frickenhaus S."/>
            <person name="Gonzalez K."/>
            <person name="Herman E.K."/>
            <person name="Lin Y.C."/>
            <person name="Napier J."/>
            <person name="Ogata H."/>
            <person name="Sarno A.F."/>
            <person name="Shmutz J."/>
            <person name="Schroeder D."/>
            <person name="de Vargas C."/>
            <person name="Verret F."/>
            <person name="von Dassow P."/>
            <person name="Valentin K."/>
            <person name="Van de Peer Y."/>
            <person name="Wheeler G."/>
            <person name="Dacks J.B."/>
            <person name="Delwiche C.F."/>
            <person name="Dyhrman S.T."/>
            <person name="Glockner G."/>
            <person name="John U."/>
            <person name="Richards T."/>
            <person name="Worden A.Z."/>
            <person name="Zhang X."/>
            <person name="Grigoriev I.V."/>
            <person name="Allen A.E."/>
            <person name="Bidle K."/>
            <person name="Borodovsky M."/>
            <person name="Bowler C."/>
            <person name="Brownlee C."/>
            <person name="Cock J.M."/>
            <person name="Elias M."/>
            <person name="Gladyshev V.N."/>
            <person name="Groth M."/>
            <person name="Guda C."/>
            <person name="Hadaegh A."/>
            <person name="Iglesias-Rodriguez M.D."/>
            <person name="Jenkins J."/>
            <person name="Jones B.M."/>
            <person name="Lawson T."/>
            <person name="Leese F."/>
            <person name="Lindquist E."/>
            <person name="Lobanov A."/>
            <person name="Lomsadze A."/>
            <person name="Malik S.B."/>
            <person name="Marsh M.E."/>
            <person name="Mackinder L."/>
            <person name="Mock T."/>
            <person name="Mueller-Roeber B."/>
            <person name="Pagarete A."/>
            <person name="Parker M."/>
            <person name="Probert I."/>
            <person name="Quesneville H."/>
            <person name="Raines C."/>
            <person name="Rensing S.A."/>
            <person name="Riano-Pachon D.M."/>
            <person name="Richier S."/>
            <person name="Rokitta S."/>
            <person name="Shiraiwa Y."/>
            <person name="Soanes D.M."/>
            <person name="van der Giezen M."/>
            <person name="Wahlund T.M."/>
            <person name="Williams B."/>
            <person name="Wilson W."/>
            <person name="Wolfe G."/>
            <person name="Wurch L.L."/>
        </authorList>
    </citation>
    <scope>NUCLEOTIDE SEQUENCE</scope>
</reference>
<organism evidence="5 6">
    <name type="scientific">Emiliania huxleyi (strain CCMP1516)</name>
    <dbReference type="NCBI Taxonomy" id="280463"/>
    <lineage>
        <taxon>Eukaryota</taxon>
        <taxon>Haptista</taxon>
        <taxon>Haptophyta</taxon>
        <taxon>Prymnesiophyceae</taxon>
        <taxon>Isochrysidales</taxon>
        <taxon>Noelaerhabdaceae</taxon>
        <taxon>Emiliania</taxon>
    </lineage>
</organism>
<dbReference type="GO" id="GO:0016787">
    <property type="term" value="F:hydrolase activity"/>
    <property type="evidence" value="ECO:0007669"/>
    <property type="project" value="UniProtKB-KW"/>
</dbReference>
<dbReference type="HOGENOM" id="CLU_006586_16_4_1"/>
<evidence type="ECO:0000256" key="2">
    <source>
        <dbReference type="ARBA" id="ARBA00022801"/>
    </source>
</evidence>
<dbReference type="InterPro" id="IPR019826">
    <property type="entry name" value="Carboxylesterase_B_AS"/>
</dbReference>
<reference evidence="5" key="2">
    <citation type="submission" date="2024-10" db="UniProtKB">
        <authorList>
            <consortium name="EnsemblProtists"/>
        </authorList>
    </citation>
    <scope>IDENTIFICATION</scope>
</reference>
<dbReference type="SUPFAM" id="SSF53474">
    <property type="entry name" value="alpha/beta-Hydrolases"/>
    <property type="match status" value="1"/>
</dbReference>
<dbReference type="InterPro" id="IPR050309">
    <property type="entry name" value="Type-B_Carboxylest/Lipase"/>
</dbReference>
<evidence type="ECO:0000313" key="6">
    <source>
        <dbReference type="Proteomes" id="UP000013827"/>
    </source>
</evidence>
<dbReference type="Proteomes" id="UP000013827">
    <property type="component" value="Unassembled WGS sequence"/>
</dbReference>
<evidence type="ECO:0000259" key="4">
    <source>
        <dbReference type="Pfam" id="PF00135"/>
    </source>
</evidence>
<dbReference type="Pfam" id="PF00135">
    <property type="entry name" value="COesterase"/>
    <property type="match status" value="1"/>
</dbReference>
<evidence type="ECO:0000313" key="5">
    <source>
        <dbReference type="EnsemblProtists" id="EOD16920"/>
    </source>
</evidence>
<dbReference type="Gene3D" id="3.40.50.1820">
    <property type="entry name" value="alpha/beta hydrolase"/>
    <property type="match status" value="1"/>
</dbReference>
<dbReference type="KEGG" id="ehx:EMIHUDRAFT_244668"/>
<dbReference type="STRING" id="2903.R1DQZ4"/>
<protein>
    <recommendedName>
        <fullName evidence="3">Carboxylic ester hydrolase</fullName>
        <ecNumber evidence="3">3.1.1.-</ecNumber>
    </recommendedName>
</protein>
<comment type="similarity">
    <text evidence="1 3">Belongs to the type-B carboxylesterase/lipase family.</text>
</comment>
<sequence>MPIHRQAVSAVAAASLAVYLFKRLRSARESDDDGGSICPGVELVGNAPDIQPERVRVETSKGPVLGFRRSRGASGGIAVHFRGLPFAASTAGTNRWIGPQPRAPWTEPLDCTTYGEACRETTAEIQGLAKQFGKGKVSKLEASGRVGDDCLNLNIVTPSVTGVLPVMVWIHGGSNAISSNHGNCLGWSPTTSEYFAQAGVVSVSINYRQNMHGFAHFPSLGVTNLALRDMLGALQWVQDEIRTFGGDASNVTIYGESAGGVGVATLLACPGARMLFHKAIVQSGAISALSRLDYREHVEPDYVAAIAKATGCREELTRSALDGLDGEKVAFAAGALSNSLLKTHHILCSPPDYHHIFGDDVLPREPHQAIAAGSAAGKPVMLISTASESDIMVMGMGKRIMSWVASFVARFALRGVGCSFLTPPDEAGLPSGALRSAVADLTAGFDAIDTRQPGWQRLVNYLFGTCGVAVSRLAEALGAGGAGPLHAGLLELSPEESPKLCSGHGADCFVLFRSDTPQYDRYLAEMFCGRPAFAASFDTLCRSTVASWAAFARSGRPGPFGGCEWPPLPACLRLRSDSPAPELSEHAADSKELELWRTVCDRYGLPRGRL</sequence>
<name>A0A0D3J085_EMIH1</name>
<dbReference type="RefSeq" id="XP_005769349.1">
    <property type="nucleotide sequence ID" value="XM_005769292.1"/>
</dbReference>
<proteinExistence type="inferred from homology"/>
<dbReference type="PROSITE" id="PS00122">
    <property type="entry name" value="CARBOXYLESTERASE_B_1"/>
    <property type="match status" value="1"/>
</dbReference>